<proteinExistence type="inferred from homology"/>
<feature type="domain" description="PPIase cyclophilin-type" evidence="6">
    <location>
        <begin position="14"/>
        <end position="167"/>
    </location>
</feature>
<accession>A0A388TCH0</accession>
<comment type="caution">
    <text evidence="7">The sequence shown here is derived from an EMBL/GenBank/DDBJ whole genome shotgun (WGS) entry which is preliminary data.</text>
</comment>
<keyword evidence="3 5" id="KW-0697">Rotamase</keyword>
<comment type="similarity">
    <text evidence="2 5">Belongs to the cyclophilin-type PPIase family.</text>
</comment>
<protein>
    <recommendedName>
        <fullName evidence="5">Peptidyl-prolyl cis-trans isomerase</fullName>
        <shortName evidence="5">PPIase</shortName>
        <ecNumber evidence="5">5.2.1.8</ecNumber>
    </recommendedName>
</protein>
<evidence type="ECO:0000256" key="1">
    <source>
        <dbReference type="ARBA" id="ARBA00002388"/>
    </source>
</evidence>
<name>A0A388TCH0_TERA1</name>
<dbReference type="EMBL" id="BGZN01000053">
    <property type="protein sequence ID" value="GBR74546.1"/>
    <property type="molecule type" value="Genomic_DNA"/>
</dbReference>
<evidence type="ECO:0000313" key="8">
    <source>
        <dbReference type="Proteomes" id="UP000269352"/>
    </source>
</evidence>
<comment type="catalytic activity">
    <reaction evidence="5">
        <text>[protein]-peptidylproline (omega=180) = [protein]-peptidylproline (omega=0)</text>
        <dbReference type="Rhea" id="RHEA:16237"/>
        <dbReference type="Rhea" id="RHEA-COMP:10747"/>
        <dbReference type="Rhea" id="RHEA-COMP:10748"/>
        <dbReference type="ChEBI" id="CHEBI:83833"/>
        <dbReference type="ChEBI" id="CHEBI:83834"/>
        <dbReference type="EC" id="5.2.1.8"/>
    </reaction>
</comment>
<dbReference type="PRINTS" id="PR00153">
    <property type="entry name" value="CSAPPISMRASE"/>
</dbReference>
<evidence type="ECO:0000313" key="7">
    <source>
        <dbReference type="EMBL" id="GBR74546.1"/>
    </source>
</evidence>
<keyword evidence="8" id="KW-1185">Reference proteome</keyword>
<organism evidence="7 8">
    <name type="scientific">Termititenax aidoneus</name>
    <dbReference type="NCBI Taxonomy" id="2218524"/>
    <lineage>
        <taxon>Bacteria</taxon>
        <taxon>Bacillati</taxon>
        <taxon>Candidatus Margulisiibacteriota</taxon>
        <taxon>Candidatus Termititenacia</taxon>
        <taxon>Candidatus Termititenacales</taxon>
        <taxon>Candidatus Termititenacaceae</taxon>
        <taxon>Candidatus Termititenax</taxon>
    </lineage>
</organism>
<dbReference type="InterPro" id="IPR029000">
    <property type="entry name" value="Cyclophilin-like_dom_sf"/>
</dbReference>
<dbReference type="InterPro" id="IPR020892">
    <property type="entry name" value="Cyclophilin-type_PPIase_CS"/>
</dbReference>
<evidence type="ECO:0000259" key="6">
    <source>
        <dbReference type="PROSITE" id="PS50072"/>
    </source>
</evidence>
<sequence length="168" mass="18251">MTANPVVALKTSEGIIKIELYPDKAPVTVQNFLAYVNEGFYNGTIFHRVIPNFMIQGGGFETGLAQKETKDPIINEAGNGLSNTRGTVAMARTNVVDSATAQFFINVADNTFLDHTDDTPRGFGYCVFGKVIEGMDATDKIVSVPRGNFGYHQDVPKEDIVIISATVE</sequence>
<dbReference type="GO" id="GO:0006457">
    <property type="term" value="P:protein folding"/>
    <property type="evidence" value="ECO:0007669"/>
    <property type="project" value="InterPro"/>
</dbReference>
<dbReference type="GO" id="GO:0003755">
    <property type="term" value="F:peptidyl-prolyl cis-trans isomerase activity"/>
    <property type="evidence" value="ECO:0007669"/>
    <property type="project" value="UniProtKB-UniRule"/>
</dbReference>
<dbReference type="PROSITE" id="PS50072">
    <property type="entry name" value="CSA_PPIASE_2"/>
    <property type="match status" value="1"/>
</dbReference>
<dbReference type="CDD" id="cd01920">
    <property type="entry name" value="cyclophilin_EcCYP_like"/>
    <property type="match status" value="1"/>
</dbReference>
<dbReference type="InterPro" id="IPR044665">
    <property type="entry name" value="E_coli_cyclophilin_A-like"/>
</dbReference>
<dbReference type="AlphaFoldDB" id="A0A388TCH0"/>
<keyword evidence="4 5" id="KW-0413">Isomerase</keyword>
<reference evidence="7 8" key="1">
    <citation type="journal article" date="2019" name="ISME J.">
        <title>Genome analyses of uncultured TG2/ZB3 bacteria in 'Margulisbacteria' specifically attached to ectosymbiotic spirochetes of protists in the termite gut.</title>
        <authorList>
            <person name="Utami Y.D."/>
            <person name="Kuwahara H."/>
            <person name="Igai K."/>
            <person name="Murakami T."/>
            <person name="Sugaya K."/>
            <person name="Morikawa T."/>
            <person name="Nagura Y."/>
            <person name="Yuki M."/>
            <person name="Deevong P."/>
            <person name="Inoue T."/>
            <person name="Kihara K."/>
            <person name="Lo N."/>
            <person name="Yamada A."/>
            <person name="Ohkuma M."/>
            <person name="Hongoh Y."/>
        </authorList>
    </citation>
    <scope>NUCLEOTIDE SEQUENCE [LARGE SCALE GENOMIC DNA]</scope>
    <source>
        <strain evidence="7">NkOx7-01</strain>
    </source>
</reference>
<gene>
    <name evidence="7" type="ORF">NO1_1703</name>
</gene>
<evidence type="ECO:0000256" key="4">
    <source>
        <dbReference type="ARBA" id="ARBA00023235"/>
    </source>
</evidence>
<dbReference type="InterPro" id="IPR002130">
    <property type="entry name" value="Cyclophilin-type_PPIase_dom"/>
</dbReference>
<dbReference type="PROSITE" id="PS00170">
    <property type="entry name" value="CSA_PPIASE_1"/>
    <property type="match status" value="1"/>
</dbReference>
<dbReference type="Gene3D" id="2.40.100.10">
    <property type="entry name" value="Cyclophilin-like"/>
    <property type="match status" value="1"/>
</dbReference>
<evidence type="ECO:0000256" key="3">
    <source>
        <dbReference type="ARBA" id="ARBA00023110"/>
    </source>
</evidence>
<dbReference type="Proteomes" id="UP000269352">
    <property type="component" value="Unassembled WGS sequence"/>
</dbReference>
<dbReference type="EC" id="5.2.1.8" evidence="5"/>
<dbReference type="SUPFAM" id="SSF50891">
    <property type="entry name" value="Cyclophilin-like"/>
    <property type="match status" value="1"/>
</dbReference>
<comment type="function">
    <text evidence="1 5">PPIases accelerate the folding of proteins. It catalyzes the cis-trans isomerization of proline imidic peptide bonds in oligopeptides.</text>
</comment>
<dbReference type="PIRSF" id="PIRSF001467">
    <property type="entry name" value="Peptidylpro_ismrse"/>
    <property type="match status" value="1"/>
</dbReference>
<evidence type="ECO:0000256" key="5">
    <source>
        <dbReference type="RuleBase" id="RU363019"/>
    </source>
</evidence>
<dbReference type="InterPro" id="IPR024936">
    <property type="entry name" value="Cyclophilin-type_PPIase"/>
</dbReference>
<dbReference type="PANTHER" id="PTHR43246">
    <property type="entry name" value="PEPTIDYL-PROLYL CIS-TRANS ISOMERASE CYP38, CHLOROPLASTIC"/>
    <property type="match status" value="1"/>
</dbReference>
<evidence type="ECO:0000256" key="2">
    <source>
        <dbReference type="ARBA" id="ARBA00007365"/>
    </source>
</evidence>
<dbReference type="Pfam" id="PF00160">
    <property type="entry name" value="Pro_isomerase"/>
    <property type="match status" value="1"/>
</dbReference>